<feature type="domain" description="EGF-like" evidence="16">
    <location>
        <begin position="873"/>
        <end position="915"/>
    </location>
</feature>
<dbReference type="PROSITE" id="PS00022">
    <property type="entry name" value="EGF_1"/>
    <property type="match status" value="6"/>
</dbReference>
<evidence type="ECO:0000256" key="7">
    <source>
        <dbReference type="ARBA" id="ARBA00023136"/>
    </source>
</evidence>
<dbReference type="RefSeq" id="XP_026548733.1">
    <property type="nucleotide sequence ID" value="XM_026692948.1"/>
</dbReference>
<evidence type="ECO:0000313" key="19">
    <source>
        <dbReference type="Proteomes" id="UP000504612"/>
    </source>
</evidence>
<dbReference type="SMART" id="SM00181">
    <property type="entry name" value="EGF"/>
    <property type="match status" value="22"/>
</dbReference>
<dbReference type="Gene3D" id="2.30.180.10">
    <property type="entry name" value="FAS1 domain"/>
    <property type="match status" value="7"/>
</dbReference>
<feature type="domain" description="EGF-like" evidence="16">
    <location>
        <begin position="330"/>
        <end position="368"/>
    </location>
</feature>
<dbReference type="Gene3D" id="2.10.25.10">
    <property type="entry name" value="Laminin"/>
    <property type="match status" value="12"/>
</dbReference>
<dbReference type="PROSITE" id="PS50213">
    <property type="entry name" value="FAS1"/>
    <property type="match status" value="7"/>
</dbReference>
<dbReference type="SUPFAM" id="SSF82153">
    <property type="entry name" value="FAS1 domain"/>
    <property type="match status" value="7"/>
</dbReference>
<evidence type="ECO:0000256" key="5">
    <source>
        <dbReference type="ARBA" id="ARBA00022692"/>
    </source>
</evidence>
<feature type="domain" description="EGF-like" evidence="16">
    <location>
        <begin position="1519"/>
        <end position="1560"/>
    </location>
</feature>
<keyword evidence="3" id="KW-0964">Secreted</keyword>
<feature type="domain" description="FAS1" evidence="17">
    <location>
        <begin position="1602"/>
        <end position="1730"/>
    </location>
</feature>
<dbReference type="GO" id="GO:0005509">
    <property type="term" value="F:calcium ion binding"/>
    <property type="evidence" value="ECO:0007669"/>
    <property type="project" value="InterPro"/>
</dbReference>
<dbReference type="PANTHER" id="PTHR24038">
    <property type="entry name" value="STABILIN"/>
    <property type="match status" value="1"/>
</dbReference>
<dbReference type="GO" id="GO:0016020">
    <property type="term" value="C:membrane"/>
    <property type="evidence" value="ECO:0007669"/>
    <property type="project" value="UniProtKB-SubCell"/>
</dbReference>
<dbReference type="GO" id="GO:0005576">
    <property type="term" value="C:extracellular region"/>
    <property type="evidence" value="ECO:0007669"/>
    <property type="project" value="UniProtKB-SubCell"/>
</dbReference>
<keyword evidence="5 15" id="KW-0812">Transmembrane</keyword>
<keyword evidence="7 15" id="KW-0472">Membrane</keyword>
<feature type="domain" description="EGF-like" evidence="16">
    <location>
        <begin position="2129"/>
        <end position="2171"/>
    </location>
</feature>
<dbReference type="PROSITE" id="PS50963">
    <property type="entry name" value="LINK_2"/>
    <property type="match status" value="1"/>
</dbReference>
<evidence type="ECO:0000259" key="18">
    <source>
        <dbReference type="PROSITE" id="PS50963"/>
    </source>
</evidence>
<feature type="domain" description="EGF-like" evidence="16">
    <location>
        <begin position="1352"/>
        <end position="1390"/>
    </location>
</feature>
<dbReference type="GO" id="GO:0007155">
    <property type="term" value="P:cell adhesion"/>
    <property type="evidence" value="ECO:0007669"/>
    <property type="project" value="InterPro"/>
</dbReference>
<evidence type="ECO:0000256" key="15">
    <source>
        <dbReference type="SAM" id="Phobius"/>
    </source>
</evidence>
<dbReference type="SUPFAM" id="SSF56436">
    <property type="entry name" value="C-type lectin-like"/>
    <property type="match status" value="1"/>
</dbReference>
<dbReference type="Pfam" id="PF02469">
    <property type="entry name" value="Fasciclin"/>
    <property type="match status" value="7"/>
</dbReference>
<dbReference type="InterPro" id="IPR056806">
    <property type="entry name" value="EGF_STAB1-2"/>
</dbReference>
<keyword evidence="4 12" id="KW-0245">EGF-like domain</keyword>
<evidence type="ECO:0000256" key="9">
    <source>
        <dbReference type="ARBA" id="ARBA00023170"/>
    </source>
</evidence>
<keyword evidence="11" id="KW-0424">Laminin EGF-like domain</keyword>
<dbReference type="PROSITE" id="PS50026">
    <property type="entry name" value="EGF_3"/>
    <property type="match status" value="16"/>
</dbReference>
<feature type="disulfide bond" evidence="12">
    <location>
        <begin position="1994"/>
        <end position="2003"/>
    </location>
</feature>
<feature type="domain" description="FAS1" evidence="17">
    <location>
        <begin position="2317"/>
        <end position="2457"/>
    </location>
</feature>
<dbReference type="SMART" id="SM00445">
    <property type="entry name" value="LINK"/>
    <property type="match status" value="1"/>
</dbReference>
<feature type="domain" description="EGF-like" evidence="16">
    <location>
        <begin position="203"/>
        <end position="244"/>
    </location>
</feature>
<dbReference type="FunFam" id="2.30.180.10:FF:000017">
    <property type="entry name" value="Stabilin 2"/>
    <property type="match status" value="1"/>
</dbReference>
<evidence type="ECO:0000256" key="14">
    <source>
        <dbReference type="SAM" id="MobiDB-lite"/>
    </source>
</evidence>
<feature type="domain" description="EGF-like" evidence="16">
    <location>
        <begin position="1966"/>
        <end position="2004"/>
    </location>
</feature>
<dbReference type="Proteomes" id="UP000504612">
    <property type="component" value="Unplaced"/>
</dbReference>
<feature type="disulfide bond" evidence="12">
    <location>
        <begin position="191"/>
        <end position="200"/>
    </location>
</feature>
<accession>A0A6J1W7B8</accession>
<dbReference type="Gene3D" id="2.170.300.10">
    <property type="entry name" value="Tie2 ligand-binding domain superfamily"/>
    <property type="match status" value="2"/>
</dbReference>
<evidence type="ECO:0000259" key="17">
    <source>
        <dbReference type="PROSITE" id="PS50213"/>
    </source>
</evidence>
<feature type="region of interest" description="Disordered" evidence="14">
    <location>
        <begin position="2525"/>
        <end position="2546"/>
    </location>
</feature>
<dbReference type="InterPro" id="IPR016187">
    <property type="entry name" value="CTDL_fold"/>
</dbReference>
<feature type="domain" description="FAS1" evidence="17">
    <location>
        <begin position="1746"/>
        <end position="1888"/>
    </location>
</feature>
<feature type="disulfide bond" evidence="12">
    <location>
        <begin position="1442"/>
        <end position="1452"/>
    </location>
</feature>
<dbReference type="InterPro" id="IPR000742">
    <property type="entry name" value="EGF"/>
</dbReference>
<dbReference type="InterPro" id="IPR000782">
    <property type="entry name" value="FAS1_domain"/>
</dbReference>
<feature type="domain" description="EGF-like" evidence="16">
    <location>
        <begin position="1561"/>
        <end position="1600"/>
    </location>
</feature>
<dbReference type="SUPFAM" id="SSF57196">
    <property type="entry name" value="EGF/Laminin"/>
    <property type="match status" value="3"/>
</dbReference>
<gene>
    <name evidence="20" type="primary">STAB2</name>
</gene>
<feature type="domain" description="EGF-like" evidence="16">
    <location>
        <begin position="832"/>
        <end position="872"/>
    </location>
</feature>
<protein>
    <submittedName>
        <fullName evidence="20">Stabilin-2</fullName>
    </submittedName>
</protein>
<dbReference type="PROSITE" id="PS01241">
    <property type="entry name" value="LINK_1"/>
    <property type="match status" value="1"/>
</dbReference>
<keyword evidence="9" id="KW-0675">Receptor</keyword>
<dbReference type="PROSITE" id="PS01186">
    <property type="entry name" value="EGF_2"/>
    <property type="match status" value="11"/>
</dbReference>
<dbReference type="FunFam" id="2.30.180.10:FF:000014">
    <property type="entry name" value="Stabilin 1"/>
    <property type="match status" value="1"/>
</dbReference>
<dbReference type="SMART" id="SM00554">
    <property type="entry name" value="FAS1"/>
    <property type="match status" value="7"/>
</dbReference>
<feature type="domain" description="EGF-like" evidence="16">
    <location>
        <begin position="245"/>
        <end position="284"/>
    </location>
</feature>
<feature type="disulfide bond" evidence="12">
    <location>
        <begin position="2038"/>
        <end position="2047"/>
    </location>
</feature>
<dbReference type="PANTHER" id="PTHR24038:SF0">
    <property type="entry name" value="STABILIN-2"/>
    <property type="match status" value="1"/>
</dbReference>
<organism evidence="19 20">
    <name type="scientific">Notechis scutatus</name>
    <name type="common">mainland tiger snake</name>
    <dbReference type="NCBI Taxonomy" id="8663"/>
    <lineage>
        <taxon>Eukaryota</taxon>
        <taxon>Metazoa</taxon>
        <taxon>Chordata</taxon>
        <taxon>Craniata</taxon>
        <taxon>Vertebrata</taxon>
        <taxon>Euteleostomi</taxon>
        <taxon>Lepidosauria</taxon>
        <taxon>Squamata</taxon>
        <taxon>Bifurcata</taxon>
        <taxon>Unidentata</taxon>
        <taxon>Episquamata</taxon>
        <taxon>Toxicofera</taxon>
        <taxon>Serpentes</taxon>
        <taxon>Colubroidea</taxon>
        <taxon>Elapidae</taxon>
        <taxon>Hydrophiinae</taxon>
        <taxon>Notechis</taxon>
    </lineage>
</organism>
<evidence type="ECO:0000256" key="12">
    <source>
        <dbReference type="PROSITE-ProRule" id="PRU00076"/>
    </source>
</evidence>
<reference evidence="20" key="1">
    <citation type="submission" date="2025-08" db="UniProtKB">
        <authorList>
            <consortium name="RefSeq"/>
        </authorList>
    </citation>
    <scope>IDENTIFICATION</scope>
</reference>
<feature type="disulfide bond" evidence="12">
    <location>
        <begin position="146"/>
        <end position="155"/>
    </location>
</feature>
<dbReference type="CTD" id="55576"/>
<feature type="domain" description="EGF-like" evidence="16">
    <location>
        <begin position="1438"/>
        <end position="1476"/>
    </location>
</feature>
<comment type="subcellular location">
    <subcellularLocation>
        <location evidence="1">Membrane</location>
        <topology evidence="1">Single-pass type I membrane protein</topology>
    </subcellularLocation>
    <subcellularLocation>
        <location evidence="2">Secreted</location>
    </subcellularLocation>
</comment>
<feature type="domain" description="EGF-like" evidence="16">
    <location>
        <begin position="916"/>
        <end position="958"/>
    </location>
</feature>
<keyword evidence="6 15" id="KW-1133">Transmembrane helix</keyword>
<dbReference type="FunFam" id="2.10.25.10:FF:000040">
    <property type="entry name" value="Stabilin 2"/>
    <property type="match status" value="6"/>
</dbReference>
<feature type="domain" description="EGF-like" evidence="16">
    <location>
        <begin position="2011"/>
        <end position="2048"/>
    </location>
</feature>
<feature type="domain" description="EGF-like" evidence="16">
    <location>
        <begin position="116"/>
        <end position="156"/>
    </location>
</feature>
<dbReference type="InterPro" id="IPR016186">
    <property type="entry name" value="C-type_lectin-like/link_sf"/>
</dbReference>
<evidence type="ECO:0000256" key="3">
    <source>
        <dbReference type="ARBA" id="ARBA00022525"/>
    </source>
</evidence>
<feature type="domain" description="FAS1" evidence="17">
    <location>
        <begin position="370"/>
        <end position="513"/>
    </location>
</feature>
<evidence type="ECO:0000256" key="10">
    <source>
        <dbReference type="ARBA" id="ARBA00023180"/>
    </source>
</evidence>
<evidence type="ECO:0000256" key="11">
    <source>
        <dbReference type="ARBA" id="ARBA00023292"/>
    </source>
</evidence>
<dbReference type="GeneID" id="113430501"/>
<evidence type="ECO:0000313" key="20">
    <source>
        <dbReference type="RefSeq" id="XP_026548733.1"/>
    </source>
</evidence>
<feature type="non-terminal residue" evidence="20">
    <location>
        <position position="1"/>
    </location>
</feature>
<name>A0A6J1W7B8_9SAUR</name>
<dbReference type="Pfam" id="PF00193">
    <property type="entry name" value="Xlink"/>
    <property type="match status" value="1"/>
</dbReference>
<proteinExistence type="predicted"/>
<dbReference type="SMART" id="SM00180">
    <property type="entry name" value="EGF_Lam"/>
    <property type="match status" value="5"/>
</dbReference>
<dbReference type="FunFam" id="2.30.180.10:FF:000020">
    <property type="entry name" value="Stabilin 2"/>
    <property type="match status" value="1"/>
</dbReference>
<feature type="disulfide bond" evidence="12">
    <location>
        <begin position="172"/>
        <end position="189"/>
    </location>
</feature>
<evidence type="ECO:0000256" key="13">
    <source>
        <dbReference type="PROSITE-ProRule" id="PRU00323"/>
    </source>
</evidence>
<dbReference type="InterPro" id="IPR001881">
    <property type="entry name" value="EGF-like_Ca-bd_dom"/>
</dbReference>
<feature type="domain" description="FAS1" evidence="17">
    <location>
        <begin position="525"/>
        <end position="660"/>
    </location>
</feature>
<keyword evidence="19" id="KW-1185">Reference proteome</keyword>
<dbReference type="GO" id="GO:0005540">
    <property type="term" value="F:hyaluronic acid binding"/>
    <property type="evidence" value="ECO:0007669"/>
    <property type="project" value="InterPro"/>
</dbReference>
<evidence type="ECO:0000256" key="6">
    <source>
        <dbReference type="ARBA" id="ARBA00022989"/>
    </source>
</evidence>
<dbReference type="InterPro" id="IPR036378">
    <property type="entry name" value="FAS1_dom_sf"/>
</dbReference>
<keyword evidence="10" id="KW-0325">Glycoprotein</keyword>
<feature type="domain" description="Link" evidence="18">
    <location>
        <begin position="2204"/>
        <end position="2297"/>
    </location>
</feature>
<dbReference type="FunFam" id="3.10.100.10:FF:000001">
    <property type="entry name" value="Hyaluronan proteoglycan link protein 1"/>
    <property type="match status" value="1"/>
</dbReference>
<feature type="domain" description="EGF-like" evidence="16">
    <location>
        <begin position="744"/>
        <end position="782"/>
    </location>
</feature>
<feature type="disulfide bond" evidence="13">
    <location>
        <begin position="2226"/>
        <end position="2295"/>
    </location>
</feature>
<evidence type="ECO:0000256" key="8">
    <source>
        <dbReference type="ARBA" id="ARBA00023157"/>
    </source>
</evidence>
<sequence>IVIHFFFIMRKQLPLAIFLSFVMTNAISLVESTQLERRRCDEDTVFTTKTKCGACSVNYKIRCPEGYTKITKGSGKRGCRYQYETSTLSLSFNGCQHSCMRTLKQPQCCSGYWGQDCLECPGGSSSPCSNRGHCFQGIWGNGTCACQKAFAGTACEKCAEDNVFGPDCISVCSCIHGICNNGITGDGQCLCLSGYKGLHCDQQLPECEALQCPENSRCSVSSVDKSQLECKCLPNYEGDGKQCKPINPCSKKVCDPHADCLYLGPNHHNCTCQYGYEGDGQVCVPINPCQKNFGNCPISSTVCKYDGPGKSHCECKEHFRNYVPGQGCSMKDICATNNPCHNNAVCTMTVPGQTLCTCQKGYVGDGFVCYGNIIDQMREMNNEPGGYWQGNLISAIELFESAYEWPLTSLGPFTILVPTNKGLNGINIEELLSDKDRTQYFVKLHIFAGQLSLNEQNVTKMVYTLTGKPADIFKDETENTLRIRIQGGKKKGKILQGNIAASNGIIHIIDTALDNVEPAFKSDKEKSVMAILQDKPSYSRFRSMIENTFLGTMLDKHSGPNTVFIPTNDALENLKEGTLDYLSTNEGSRKLRELIQYHIVSHTQLEVASLISIGHIKTMAQQFIYFNFTENGQVLVNGKKIEEADIAAKNGRIYTLSGVLIPPSIIPILPQRCDKEKSELKLGTCGKCTLHRNRCPENSLPVALLNIKCIYQDSFLTKYGCAQYCNVTKKEPECCKGFFGSECNQCPGGFLNPCSGNGQCMDGMKGNGTCICKNGFERSQCHFCTDPNKYGPQCDKECMCVHGKCDNQIDGDGSCLPGSCKSGYTGDFCDAQVMPCGPFLQLCDVHADCILRNGTMSCACKPGFEGDGIICSEVDPCAHINPHSCDANAECIKTGPGTHECICQPGWTGNGRDCSEINNCLLSNFGGCHTNATCQYVGPGQNDCECKEGFRGNGYECEPINYCLEQSWKCHPLAVCQLTTSGVWKCVCSRGYEGDGSKCYGNIMDELTSLSGTAGFNEWFNTPAIRTLLTDTNNITILAPSQHAIQNLNQYTAAFWTSPKHILFLTKHHILNGTYRVEDLQTLSQSNGFARTLQDNFLTLSERNENVLIDGANIIVGDIAATNGIIHVIDKVLFLAPLRGVSGSLPKLLPRLEQMPDYSIFRNYIIHYNLANVIEAARMYSVFAPSNNAIESYLKEKQSASLDEDQIRFHIILGEKLLKNDLHNGMFKTTMLGLSFRVGFVIHDDQLYINEAPINYPNVATDKGIIHGLGRVMEIVRNRCDINDTVIVNGKCVPCSQISSCPTGSIQIPGKKVICYYVSLYGITMRVGCQSKCTKSRITRECCAGFYGTQCEPCPGLSGKTCFGNGICLDGINGTGSCECETGFGGVACERCSEGKYGTNCDQECACMYGRCNSGIKGDGTCECDIGWRGVKCDSEIRDDKCNNTCHTSANCFLNPIGPPYCKCAAGFKGNGTYCSAINACENNNGGCSAKAECRRTTPGKRVCVCRTGYSGDGIACFEINPCLEKNGGCAKNAECTHTGPNKAACNCLNGYSGDGKTCTFISPCTLNNGGCGENAICNDTLPSERSCICKPNYIGDGFLCRGSISLELSKEFNTTRFNGKLMDASLRDITGTGPFTVFAPTNEALLTDLQITNWVSKGVMPQILRYHIVSCIGLLYNDLTSDKTVITLQGEPLKITFAQNTVLLNGKAKILASDIITTNGVIHIIDKVLAPQKTQEFPLGKGKAIKENLKTVAANNEYIMFYNLIEKSGLINLINDPLHQPVTLFWPTDKVIRALPKEQQDELFKMSNKEKLLQYLKFHVIGNAKILAYALPSSDTLKTLQGSDLSVKCGDDDTNTGELFLNDRRCKIIQRHLEFDGGIAYGIDCMLTDPILGGRCDTFMTTEFPGDCVNCFRNYQCPGGSKITGDKQQCEYTIGHRTLSGCQRSCSLAMRIPQCCKGFFGNKCQACPGGPEAPCNNHGYCDEGYAGTGECVCNAAFNGTSCELCMPGRYGLECKVCDCAAHGQCDEGISGSGHCFCETGWTGRLCETKLASTPVCSPSCSVNAVCNADGTCQCKPYYTGDGLTCTAEKLCKKSNGGCHKNAKCVQTDVKVNCTCQKGYQGDGYTCMAINPCTDGLNGGCNEHALCTMKGPDKRKCECKENYIGDGVDCEVSQLPMDRCLQDNGQCHADANCTDLHFQDATVGVFHIRSAKGQYKLTFADANKTCEDESATVATYTQLLYAQRAKYHLCAAGWLANGRVAYPTAFSAPKCGGGVVGIIDYGIRVNMTETWDVFCYRVKDVSCTCKTGYVGDGFTCSGNLLQVLFTFPTFANFLSEIFTYSNTSKKGQEFMKYLTNLSIKATLFVPNNDGLRKNETLSGRDIEYHLTKNTTYYEDLVNGTTLQSKIGESLLITHQEENQEQISLTKKMTTKYVNGKAIREWDIIASNGVIHVIEASLKAPPATSAFLHSGAGAGIFFAIILVIGIIALVGYSYFRFKNRPIQFQLFREKDDIDVTTLDKAPSVNISNPNYESSSAPPLDPPYDPFLVSDEQQLVSSDSHNDF</sequence>
<comment type="caution">
    <text evidence="12">Lacks conserved residue(s) required for the propagation of feature annotation.</text>
</comment>
<dbReference type="SMART" id="SM00179">
    <property type="entry name" value="EGF_CA"/>
    <property type="match status" value="3"/>
</dbReference>
<dbReference type="GO" id="GO:0005041">
    <property type="term" value="F:low-density lipoprotein particle receptor activity"/>
    <property type="evidence" value="ECO:0007669"/>
    <property type="project" value="TreeGrafter"/>
</dbReference>
<dbReference type="InterPro" id="IPR000538">
    <property type="entry name" value="Link_dom"/>
</dbReference>
<feature type="compositionally biased region" description="Polar residues" evidence="14">
    <location>
        <begin position="2525"/>
        <end position="2535"/>
    </location>
</feature>
<evidence type="ECO:0000256" key="4">
    <source>
        <dbReference type="ARBA" id="ARBA00022536"/>
    </source>
</evidence>
<feature type="domain" description="FAS1" evidence="17">
    <location>
        <begin position="1145"/>
        <end position="1273"/>
    </location>
</feature>
<feature type="domain" description="FAS1" evidence="17">
    <location>
        <begin position="1000"/>
        <end position="1133"/>
    </location>
</feature>
<evidence type="ECO:0000259" key="16">
    <source>
        <dbReference type="PROSITE" id="PS50026"/>
    </source>
</evidence>
<dbReference type="Pfam" id="PF12947">
    <property type="entry name" value="EGF_3"/>
    <property type="match status" value="10"/>
</dbReference>
<feature type="domain" description="EGF-like" evidence="16">
    <location>
        <begin position="164"/>
        <end position="201"/>
    </location>
</feature>
<keyword evidence="8 12" id="KW-1015">Disulfide bond</keyword>
<dbReference type="InterPro" id="IPR024731">
    <property type="entry name" value="NELL2-like_EGF"/>
</dbReference>
<feature type="disulfide bond" evidence="12">
    <location>
        <begin position="1380"/>
        <end position="1389"/>
    </location>
</feature>
<dbReference type="GO" id="GO:0030169">
    <property type="term" value="F:low-density lipoprotein particle binding"/>
    <property type="evidence" value="ECO:0007669"/>
    <property type="project" value="TreeGrafter"/>
</dbReference>
<feature type="disulfide bond" evidence="13">
    <location>
        <begin position="2250"/>
        <end position="2271"/>
    </location>
</feature>
<evidence type="ECO:0000256" key="1">
    <source>
        <dbReference type="ARBA" id="ARBA00004479"/>
    </source>
</evidence>
<dbReference type="Pfam" id="PF24887">
    <property type="entry name" value="EGF_STAB1-2"/>
    <property type="match status" value="2"/>
</dbReference>
<dbReference type="FunFam" id="2.30.180.10:FF:000018">
    <property type="entry name" value="Stabilin 2"/>
    <property type="match status" value="1"/>
</dbReference>
<dbReference type="FunFam" id="2.30.180.10:FF:000005">
    <property type="entry name" value="Stabilin 2"/>
    <property type="match status" value="2"/>
</dbReference>
<evidence type="ECO:0000256" key="2">
    <source>
        <dbReference type="ARBA" id="ARBA00004613"/>
    </source>
</evidence>
<dbReference type="KEGG" id="nss:113430501"/>
<dbReference type="InterPro" id="IPR002049">
    <property type="entry name" value="LE_dom"/>
</dbReference>
<feature type="disulfide bond" evidence="12">
    <location>
        <begin position="772"/>
        <end position="781"/>
    </location>
</feature>
<dbReference type="Gene3D" id="3.10.100.10">
    <property type="entry name" value="Mannose-Binding Protein A, subunit A"/>
    <property type="match status" value="1"/>
</dbReference>
<feature type="transmembrane region" description="Helical" evidence="15">
    <location>
        <begin position="2471"/>
        <end position="2494"/>
    </location>
</feature>